<dbReference type="PANTHER" id="PTHR19278">
    <property type="entry name" value="OROTATE PHOSPHORIBOSYLTRANSFERASE"/>
    <property type="match status" value="1"/>
</dbReference>
<comment type="cofactor">
    <cofactor evidence="7">
        <name>Mg(2+)</name>
        <dbReference type="ChEBI" id="CHEBI:18420"/>
    </cofactor>
</comment>
<keyword evidence="6 7" id="KW-0665">Pyrimidine biosynthesis</keyword>
<organism evidence="9 10">
    <name type="scientific">Anaerobranca gottschalkii DSM 13577</name>
    <dbReference type="NCBI Taxonomy" id="1120990"/>
    <lineage>
        <taxon>Bacteria</taxon>
        <taxon>Bacillati</taxon>
        <taxon>Bacillota</taxon>
        <taxon>Clostridia</taxon>
        <taxon>Eubacteriales</taxon>
        <taxon>Proteinivoracaceae</taxon>
        <taxon>Anaerobranca</taxon>
    </lineage>
</organism>
<gene>
    <name evidence="7" type="primary">pyrE</name>
    <name evidence="9" type="ORF">SAMN03080614_100348</name>
</gene>
<evidence type="ECO:0000256" key="4">
    <source>
        <dbReference type="ARBA" id="ARBA00022679"/>
    </source>
</evidence>
<dbReference type="EMBL" id="FOIF01000003">
    <property type="protein sequence ID" value="SES68778.1"/>
    <property type="molecule type" value="Genomic_DNA"/>
</dbReference>
<feature type="domain" description="Phosphoribosyltransferase" evidence="8">
    <location>
        <begin position="43"/>
        <end position="147"/>
    </location>
</feature>
<dbReference type="SUPFAM" id="SSF53271">
    <property type="entry name" value="PRTase-like"/>
    <property type="match status" value="1"/>
</dbReference>
<evidence type="ECO:0000256" key="7">
    <source>
        <dbReference type="HAMAP-Rule" id="MF_01208"/>
    </source>
</evidence>
<dbReference type="AlphaFoldDB" id="A0A1H9YIG0"/>
<dbReference type="PANTHER" id="PTHR19278:SF9">
    <property type="entry name" value="URIDINE 5'-MONOPHOSPHATE SYNTHASE"/>
    <property type="match status" value="1"/>
</dbReference>
<accession>A0A1H9YIG0</accession>
<evidence type="ECO:0000313" key="10">
    <source>
        <dbReference type="Proteomes" id="UP000243819"/>
    </source>
</evidence>
<keyword evidence="10" id="KW-1185">Reference proteome</keyword>
<dbReference type="UniPathway" id="UPA00070">
    <property type="reaction ID" value="UER00119"/>
</dbReference>
<evidence type="ECO:0000256" key="3">
    <source>
        <dbReference type="ARBA" id="ARBA00022676"/>
    </source>
</evidence>
<dbReference type="Gene3D" id="3.40.50.2020">
    <property type="match status" value="1"/>
</dbReference>
<protein>
    <recommendedName>
        <fullName evidence="2 7">Orotate phosphoribosyltransferase</fullName>
        <shortName evidence="7">OPRT</shortName>
        <shortName evidence="7">OPRTase</shortName>
        <ecNumber evidence="2 7">2.4.2.10</ecNumber>
    </recommendedName>
</protein>
<evidence type="ECO:0000256" key="5">
    <source>
        <dbReference type="ARBA" id="ARBA00022842"/>
    </source>
</evidence>
<dbReference type="HAMAP" id="MF_01208">
    <property type="entry name" value="PyrE"/>
    <property type="match status" value="1"/>
</dbReference>
<dbReference type="STRING" id="1120990.SAMN03080614_100348"/>
<comment type="caution">
    <text evidence="7">Lacks conserved residue(s) required for the propagation of feature annotation.</text>
</comment>
<comment type="catalytic activity">
    <reaction evidence="7">
        <text>orotidine 5'-phosphate + diphosphate = orotate + 5-phospho-alpha-D-ribose 1-diphosphate</text>
        <dbReference type="Rhea" id="RHEA:10380"/>
        <dbReference type="ChEBI" id="CHEBI:30839"/>
        <dbReference type="ChEBI" id="CHEBI:33019"/>
        <dbReference type="ChEBI" id="CHEBI:57538"/>
        <dbReference type="ChEBI" id="CHEBI:58017"/>
        <dbReference type="EC" id="2.4.2.10"/>
    </reaction>
</comment>
<sequence length="191" mass="21041">MGNRVEEILKSCGVLLKGHFLLTSGKHSGEYLQCAKVFQYPHYTQELAGMIAKNYEKNRIHGVIGPAIGGIILAYAVANELGVQNLFAERENGVMTLRRGFNIEKGQRFLVVEDVITTGGSVKEVIDLVKSYGGEVVGVASLVDRSTEGRKFTEPLFSLYRKEIVTYSPENCPLCKEGIPVTKPGSRTFKN</sequence>
<feature type="binding site" description="in other chain" evidence="7">
    <location>
        <begin position="113"/>
        <end position="121"/>
    </location>
    <ligand>
        <name>5-phospho-alpha-D-ribose 1-diphosphate</name>
        <dbReference type="ChEBI" id="CHEBI:58017"/>
        <note>ligand shared between dimeric partners</note>
    </ligand>
</feature>
<dbReference type="GO" id="GO:0044205">
    <property type="term" value="P:'de novo' UMP biosynthetic process"/>
    <property type="evidence" value="ECO:0007669"/>
    <property type="project" value="UniProtKB-UniRule"/>
</dbReference>
<comment type="subunit">
    <text evidence="7">Homodimer.</text>
</comment>
<dbReference type="EC" id="2.4.2.10" evidence="2 7"/>
<comment type="similarity">
    <text evidence="7">Belongs to the purine/pyrimidine phosphoribosyltransferase family. PyrE subfamily.</text>
</comment>
<dbReference type="RefSeq" id="WP_091348471.1">
    <property type="nucleotide sequence ID" value="NZ_FOIF01000003.1"/>
</dbReference>
<reference evidence="10" key="1">
    <citation type="submission" date="2016-10" db="EMBL/GenBank/DDBJ databases">
        <authorList>
            <person name="Varghese N."/>
            <person name="Submissions S."/>
        </authorList>
    </citation>
    <scope>NUCLEOTIDE SEQUENCE [LARGE SCALE GENOMIC DNA]</scope>
    <source>
        <strain evidence="10">DSM 13577</strain>
    </source>
</reference>
<feature type="binding site" evidence="7">
    <location>
        <position position="145"/>
    </location>
    <ligand>
        <name>orotate</name>
        <dbReference type="ChEBI" id="CHEBI:30839"/>
    </ligand>
</feature>
<comment type="pathway">
    <text evidence="1 7">Pyrimidine metabolism; UMP biosynthesis via de novo pathway; UMP from orotate: step 1/2.</text>
</comment>
<dbReference type="OrthoDB" id="9783570at2"/>
<dbReference type="InterPro" id="IPR006273">
    <property type="entry name" value="Orotate_PRibTrfase_bac"/>
</dbReference>
<dbReference type="Pfam" id="PF00156">
    <property type="entry name" value="Pribosyltran"/>
    <property type="match status" value="1"/>
</dbReference>
<evidence type="ECO:0000256" key="1">
    <source>
        <dbReference type="ARBA" id="ARBA00004889"/>
    </source>
</evidence>
<dbReference type="InterPro" id="IPR023031">
    <property type="entry name" value="OPRT"/>
</dbReference>
<dbReference type="InterPro" id="IPR000836">
    <property type="entry name" value="PRTase_dom"/>
</dbReference>
<proteinExistence type="inferred from homology"/>
<dbReference type="GO" id="GO:0019856">
    <property type="term" value="P:pyrimidine nucleobase biosynthetic process"/>
    <property type="evidence" value="ECO:0007669"/>
    <property type="project" value="InterPro"/>
</dbReference>
<evidence type="ECO:0000256" key="2">
    <source>
        <dbReference type="ARBA" id="ARBA00011971"/>
    </source>
</evidence>
<dbReference type="NCBIfam" id="TIGR01367">
    <property type="entry name" value="pyrE_Therm"/>
    <property type="match status" value="1"/>
</dbReference>
<keyword evidence="5 7" id="KW-0460">Magnesium</keyword>
<dbReference type="GO" id="GO:0000287">
    <property type="term" value="F:magnesium ion binding"/>
    <property type="evidence" value="ECO:0007669"/>
    <property type="project" value="UniProtKB-UniRule"/>
</dbReference>
<dbReference type="InterPro" id="IPR029057">
    <property type="entry name" value="PRTase-like"/>
</dbReference>
<evidence type="ECO:0000313" key="9">
    <source>
        <dbReference type="EMBL" id="SES68778.1"/>
    </source>
</evidence>
<name>A0A1H9YIG0_9FIRM</name>
<keyword evidence="3 7" id="KW-0328">Glycosyltransferase</keyword>
<comment type="function">
    <text evidence="7">Catalyzes the transfer of a ribosyl phosphate group from 5-phosphoribose 1-diphosphate to orotate, leading to the formation of orotidine monophosphate (OMP).</text>
</comment>
<keyword evidence="4 7" id="KW-0808">Transferase</keyword>
<evidence type="ECO:0000259" key="8">
    <source>
        <dbReference type="Pfam" id="PF00156"/>
    </source>
</evidence>
<feature type="binding site" evidence="7">
    <location>
        <position position="117"/>
    </location>
    <ligand>
        <name>orotate</name>
        <dbReference type="ChEBI" id="CHEBI:30839"/>
    </ligand>
</feature>
<dbReference type="CDD" id="cd06223">
    <property type="entry name" value="PRTases_typeI"/>
    <property type="match status" value="1"/>
</dbReference>
<dbReference type="Proteomes" id="UP000243819">
    <property type="component" value="Unassembled WGS sequence"/>
</dbReference>
<evidence type="ECO:0000256" key="6">
    <source>
        <dbReference type="ARBA" id="ARBA00022975"/>
    </source>
</evidence>
<dbReference type="GO" id="GO:0004588">
    <property type="term" value="F:orotate phosphoribosyltransferase activity"/>
    <property type="evidence" value="ECO:0007669"/>
    <property type="project" value="UniProtKB-UniRule"/>
</dbReference>